<keyword evidence="2" id="KW-1185">Reference proteome</keyword>
<organism evidence="1 2">
    <name type="scientific">Amycolatopsis coloradensis</name>
    <dbReference type="NCBI Taxonomy" id="76021"/>
    <lineage>
        <taxon>Bacteria</taxon>
        <taxon>Bacillati</taxon>
        <taxon>Actinomycetota</taxon>
        <taxon>Actinomycetes</taxon>
        <taxon>Pseudonocardiales</taxon>
        <taxon>Pseudonocardiaceae</taxon>
        <taxon>Amycolatopsis</taxon>
    </lineage>
</organism>
<sequence>MAQHDDTTSVWTLKHDVVLPYGQLGVCTVVHVRAYERHFGEAAVVILGQFGHFVGQSLTNSIEQAAAAAQTALYPDGRHLRIIQHMPYCTLDHRKVPEFREVHLARHRRGPLRRWWQRRLDDRLARSAVAATVVGADGAIRHVYPDVRPENLPWKFTGPSWHQLALHWPAEERPALPEMYPLDLIRPAEVEIPDVLGHQRIQVWPEALYTPELIGGPSVLPVSAERNAAVRARNDATGAFFEAVTDREPGEIVELHQVRRDDPTQNQ</sequence>
<protein>
    <submittedName>
        <fullName evidence="1">Uncharacterized protein</fullName>
    </submittedName>
</protein>
<dbReference type="EMBL" id="MQUQ01000007">
    <property type="protein sequence ID" value="OLZ51645.1"/>
    <property type="molecule type" value="Genomic_DNA"/>
</dbReference>
<reference evidence="1 2" key="1">
    <citation type="submission" date="2016-01" db="EMBL/GenBank/DDBJ databases">
        <title>Amycolatopsis coloradensis genome sequencing and assembly.</title>
        <authorList>
            <person name="Mayilraj S."/>
        </authorList>
    </citation>
    <scope>NUCLEOTIDE SEQUENCE [LARGE SCALE GENOMIC DNA]</scope>
    <source>
        <strain evidence="1 2">DSM 44225</strain>
    </source>
</reference>
<gene>
    <name evidence="1" type="ORF">BS329_15375</name>
</gene>
<evidence type="ECO:0000313" key="2">
    <source>
        <dbReference type="Proteomes" id="UP000187486"/>
    </source>
</evidence>
<proteinExistence type="predicted"/>
<dbReference type="AlphaFoldDB" id="A0A1R0KU83"/>
<dbReference type="Proteomes" id="UP000187486">
    <property type="component" value="Unassembled WGS sequence"/>
</dbReference>
<evidence type="ECO:0000313" key="1">
    <source>
        <dbReference type="EMBL" id="OLZ51645.1"/>
    </source>
</evidence>
<dbReference type="STRING" id="76021.BS329_15375"/>
<dbReference type="RefSeq" id="WP_076161221.1">
    <property type="nucleotide sequence ID" value="NZ_JBEZVB010000164.1"/>
</dbReference>
<accession>A0A1R0KU83</accession>
<comment type="caution">
    <text evidence="1">The sequence shown here is derived from an EMBL/GenBank/DDBJ whole genome shotgun (WGS) entry which is preliminary data.</text>
</comment>
<name>A0A1R0KU83_9PSEU</name>